<dbReference type="EMBL" id="JBHUCM010000019">
    <property type="protein sequence ID" value="MFD1540410.1"/>
    <property type="molecule type" value="Genomic_DNA"/>
</dbReference>
<comment type="caution">
    <text evidence="6">The sequence shown here is derived from an EMBL/GenBank/DDBJ whole genome shotgun (WGS) entry which is preliminary data.</text>
</comment>
<dbReference type="Pfam" id="PF00578">
    <property type="entry name" value="AhpC-TSA"/>
    <property type="match status" value="1"/>
</dbReference>
<dbReference type="PANTHER" id="PTHR33204">
    <property type="entry name" value="TRANSCRIPTIONAL REGULATOR, MARR FAMILY"/>
    <property type="match status" value="1"/>
</dbReference>
<dbReference type="InterPro" id="IPR002577">
    <property type="entry name" value="HTH_HxlR"/>
</dbReference>
<dbReference type="PANTHER" id="PTHR33204:SF18">
    <property type="entry name" value="TRANSCRIPTIONAL REGULATORY PROTEIN"/>
    <property type="match status" value="1"/>
</dbReference>
<sequence length="378" mass="40753">MARELRSQDAECSIAQAAAVMGDWWSLLIVREVTRGHRRFDDLLGELGISRKVLTERLKHLVEHGVLVREPYQSGPVRYEYVLTDAGWALAPMLITMQDWADRWLLGDGTLTGVAAPRSAEAARVHALVGTRVPTPLSLPATINRPLTTTNRPGTLHQLPATTDQTDTAAAGPRDTATHPPLTTDQTSATDHPPTTPGQTDTADHPPSTRGQTAGRPPIAVGPPASVGARTPLLDVVSEARATVLFGYPATGMPAPLPPGWNQVPGAVGCTLENRIFRDRHAEFADRDIAIHGVSTQRPDEQTAFAAAEGIPFPLLSDMDLRLAAALRLPTFRAGQALRLKRLILVVDRLRVIRHVIFPVLDIPAAITEALTATEAIT</sequence>
<proteinExistence type="predicted"/>
<evidence type="ECO:0000256" key="4">
    <source>
        <dbReference type="SAM" id="MobiDB-lite"/>
    </source>
</evidence>
<evidence type="ECO:0000313" key="6">
    <source>
        <dbReference type="EMBL" id="MFD1540410.1"/>
    </source>
</evidence>
<organism evidence="6 7">
    <name type="scientific">Nonomuraea guangzhouensis</name>
    <dbReference type="NCBI Taxonomy" id="1291555"/>
    <lineage>
        <taxon>Bacteria</taxon>
        <taxon>Bacillati</taxon>
        <taxon>Actinomycetota</taxon>
        <taxon>Actinomycetes</taxon>
        <taxon>Streptosporangiales</taxon>
        <taxon>Streptosporangiaceae</taxon>
        <taxon>Nonomuraea</taxon>
    </lineage>
</organism>
<reference evidence="7" key="1">
    <citation type="journal article" date="2019" name="Int. J. Syst. Evol. Microbiol.">
        <title>The Global Catalogue of Microorganisms (GCM) 10K type strain sequencing project: providing services to taxonomists for standard genome sequencing and annotation.</title>
        <authorList>
            <consortium name="The Broad Institute Genomics Platform"/>
            <consortium name="The Broad Institute Genome Sequencing Center for Infectious Disease"/>
            <person name="Wu L."/>
            <person name="Ma J."/>
        </authorList>
    </citation>
    <scope>NUCLEOTIDE SEQUENCE [LARGE SCALE GENOMIC DNA]</scope>
    <source>
        <strain evidence="7">CGMCC 1.15399</strain>
    </source>
</reference>
<keyword evidence="7" id="KW-1185">Reference proteome</keyword>
<keyword evidence="1" id="KW-0805">Transcription regulation</keyword>
<dbReference type="Proteomes" id="UP001597097">
    <property type="component" value="Unassembled WGS sequence"/>
</dbReference>
<evidence type="ECO:0000256" key="3">
    <source>
        <dbReference type="ARBA" id="ARBA00023163"/>
    </source>
</evidence>
<feature type="compositionally biased region" description="Polar residues" evidence="4">
    <location>
        <begin position="181"/>
        <end position="190"/>
    </location>
</feature>
<evidence type="ECO:0000313" key="7">
    <source>
        <dbReference type="Proteomes" id="UP001597097"/>
    </source>
</evidence>
<evidence type="ECO:0000259" key="5">
    <source>
        <dbReference type="PROSITE" id="PS51118"/>
    </source>
</evidence>
<feature type="region of interest" description="Disordered" evidence="4">
    <location>
        <begin position="135"/>
        <end position="229"/>
    </location>
</feature>
<keyword evidence="3" id="KW-0804">Transcription</keyword>
<keyword evidence="2" id="KW-0238">DNA-binding</keyword>
<gene>
    <name evidence="6" type="ORF">ACFSJ0_25370</name>
</gene>
<name>A0ABW4GCA0_9ACTN</name>
<feature type="compositionally biased region" description="Low complexity" evidence="4">
    <location>
        <begin position="161"/>
        <end position="171"/>
    </location>
</feature>
<feature type="domain" description="HTH hxlR-type" evidence="5">
    <location>
        <begin position="12"/>
        <end position="109"/>
    </location>
</feature>
<dbReference type="Pfam" id="PF01638">
    <property type="entry name" value="HxlR"/>
    <property type="match status" value="1"/>
</dbReference>
<dbReference type="InterPro" id="IPR000866">
    <property type="entry name" value="AhpC/TSA"/>
</dbReference>
<dbReference type="RefSeq" id="WP_219526855.1">
    <property type="nucleotide sequence ID" value="NZ_JAHKRM010000001.1"/>
</dbReference>
<accession>A0ABW4GCA0</accession>
<dbReference type="PROSITE" id="PS51118">
    <property type="entry name" value="HTH_HXLR"/>
    <property type="match status" value="1"/>
</dbReference>
<protein>
    <submittedName>
        <fullName evidence="6">Winged helix-turn-helix transcriptional regulator</fullName>
    </submittedName>
</protein>
<evidence type="ECO:0000256" key="2">
    <source>
        <dbReference type="ARBA" id="ARBA00023125"/>
    </source>
</evidence>
<evidence type="ECO:0000256" key="1">
    <source>
        <dbReference type="ARBA" id="ARBA00023015"/>
    </source>
</evidence>